<keyword evidence="1" id="KW-0614">Plasmid</keyword>
<geneLocation type="plasmid" evidence="1 2">
    <name>pDATS01</name>
</geneLocation>
<dbReference type="InterPro" id="IPR035986">
    <property type="entry name" value="PKD_dom_sf"/>
</dbReference>
<protein>
    <recommendedName>
        <fullName evidence="3">PKD domain-containing protein</fullName>
    </recommendedName>
</protein>
<dbReference type="RefSeq" id="WP_273991080.1">
    <property type="nucleotide sequence ID" value="NZ_BAABQT010000004.1"/>
</dbReference>
<evidence type="ECO:0000313" key="2">
    <source>
        <dbReference type="Proteomes" id="UP001217044"/>
    </source>
</evidence>
<gene>
    <name evidence="1" type="ORF">M8445_16540</name>
</gene>
<keyword evidence="2" id="KW-1185">Reference proteome</keyword>
<evidence type="ECO:0000313" key="1">
    <source>
        <dbReference type="EMBL" id="WDA60299.1"/>
    </source>
</evidence>
<dbReference type="Proteomes" id="UP001217044">
    <property type="component" value="Plasmid pDATS01"/>
</dbReference>
<sequence>MTIELITKYLIALLSGEVMKKLSFLLGVSIVLASCGQVPSAPVSAYSPDRLKISSFVTEFEARVQLDIQRLGLSSAVTSQIVSAPKSYLNVLKVTSSTARAYFKTTYPQSTPCSIEWGDGSISTVTTPTPSSLSNQTQNHEYVNSGTYAIRLICGNDIKTVNFTAVVSDSGIDFEDVGAGIGVGNAAFVGSPYIYKGFALGAPTLVLDNSIYLPQGRTGIYFSGGGTIGKVDGSTFNLKSMTVASDGSPVTLTAIDNSDQVIGQITFSNTYNQGYATLALNWRGVKRVTSSSPQWWMDDLTLVQ</sequence>
<dbReference type="SUPFAM" id="SSF49299">
    <property type="entry name" value="PKD domain"/>
    <property type="match status" value="1"/>
</dbReference>
<name>A0ABY7V518_9DEIO</name>
<evidence type="ECO:0008006" key="3">
    <source>
        <dbReference type="Google" id="ProtNLM"/>
    </source>
</evidence>
<accession>A0ABY7V518</accession>
<proteinExistence type="predicted"/>
<reference evidence="1 2" key="1">
    <citation type="submission" date="2022-12" db="EMBL/GenBank/DDBJ databases">
        <title>Genome Sequence of Deinococcus aquaticus Type Strain PB314.</title>
        <authorList>
            <person name="Albert C."/>
            <person name="Hill J."/>
            <person name="Boren L."/>
            <person name="Scholz-Ng S."/>
            <person name="Fatema N."/>
            <person name="Grosso R."/>
            <person name="Soboslay E."/>
            <person name="Tuohy J."/>
        </authorList>
    </citation>
    <scope>NUCLEOTIDE SEQUENCE [LARGE SCALE GENOMIC DNA]</scope>
    <source>
        <strain evidence="1 2">PB-314</strain>
        <plasmid evidence="1 2">pDATS01</plasmid>
    </source>
</reference>
<dbReference type="EMBL" id="CP115166">
    <property type="protein sequence ID" value="WDA60299.1"/>
    <property type="molecule type" value="Genomic_DNA"/>
</dbReference>
<organism evidence="1 2">
    <name type="scientific">Deinococcus aquaticus</name>
    <dbReference type="NCBI Taxonomy" id="328692"/>
    <lineage>
        <taxon>Bacteria</taxon>
        <taxon>Thermotogati</taxon>
        <taxon>Deinococcota</taxon>
        <taxon>Deinococci</taxon>
        <taxon>Deinococcales</taxon>
        <taxon>Deinococcaceae</taxon>
        <taxon>Deinococcus</taxon>
    </lineage>
</organism>